<evidence type="ECO:0000313" key="12">
    <source>
        <dbReference type="EMBL" id="TDG12902.1"/>
    </source>
</evidence>
<feature type="transmembrane region" description="Helical" evidence="9">
    <location>
        <begin position="54"/>
        <end position="71"/>
    </location>
</feature>
<accession>A0A4R5LQQ1</accession>
<keyword evidence="4 9" id="KW-0812">Transmembrane</keyword>
<evidence type="ECO:0000259" key="11">
    <source>
        <dbReference type="PROSITE" id="PS50929"/>
    </source>
</evidence>
<dbReference type="Gene3D" id="3.40.50.300">
    <property type="entry name" value="P-loop containing nucleotide triphosphate hydrolases"/>
    <property type="match status" value="1"/>
</dbReference>
<dbReference type="FunFam" id="3.40.50.300:FF:000299">
    <property type="entry name" value="ABC transporter ATP-binding protein/permease"/>
    <property type="match status" value="1"/>
</dbReference>
<dbReference type="InterPro" id="IPR011527">
    <property type="entry name" value="ABC1_TM_dom"/>
</dbReference>
<dbReference type="PANTHER" id="PTHR43394:SF1">
    <property type="entry name" value="ATP-BINDING CASSETTE SUB-FAMILY B MEMBER 10, MITOCHONDRIAL"/>
    <property type="match status" value="1"/>
</dbReference>
<dbReference type="InterPro" id="IPR036640">
    <property type="entry name" value="ABC1_TM_sf"/>
</dbReference>
<keyword evidence="8 9" id="KW-0472">Membrane</keyword>
<dbReference type="GO" id="GO:0005886">
    <property type="term" value="C:plasma membrane"/>
    <property type="evidence" value="ECO:0007669"/>
    <property type="project" value="UniProtKB-SubCell"/>
</dbReference>
<evidence type="ECO:0000256" key="5">
    <source>
        <dbReference type="ARBA" id="ARBA00022741"/>
    </source>
</evidence>
<dbReference type="GO" id="GO:0015421">
    <property type="term" value="F:ABC-type oligopeptide transporter activity"/>
    <property type="evidence" value="ECO:0007669"/>
    <property type="project" value="TreeGrafter"/>
</dbReference>
<gene>
    <name evidence="12" type="ORF">E2F43_15210</name>
</gene>
<dbReference type="Gene3D" id="1.20.1560.10">
    <property type="entry name" value="ABC transporter type 1, transmembrane domain"/>
    <property type="match status" value="1"/>
</dbReference>
<feature type="transmembrane region" description="Helical" evidence="9">
    <location>
        <begin position="128"/>
        <end position="150"/>
    </location>
</feature>
<evidence type="ECO:0000256" key="6">
    <source>
        <dbReference type="ARBA" id="ARBA00022840"/>
    </source>
</evidence>
<dbReference type="PROSITE" id="PS50929">
    <property type="entry name" value="ABC_TM1F"/>
    <property type="match status" value="1"/>
</dbReference>
<protein>
    <submittedName>
        <fullName evidence="12">ABC transporter ATP-binding protein</fullName>
    </submittedName>
</protein>
<feature type="transmembrane region" description="Helical" evidence="9">
    <location>
        <begin position="235"/>
        <end position="260"/>
    </location>
</feature>
<dbReference type="InterPro" id="IPR003439">
    <property type="entry name" value="ABC_transporter-like_ATP-bd"/>
</dbReference>
<dbReference type="InterPro" id="IPR039421">
    <property type="entry name" value="Type_1_exporter"/>
</dbReference>
<dbReference type="AlphaFoldDB" id="A0A4R5LQQ1"/>
<feature type="transmembrane region" description="Helical" evidence="9">
    <location>
        <begin position="16"/>
        <end position="34"/>
    </location>
</feature>
<dbReference type="PROSITE" id="PS50893">
    <property type="entry name" value="ABC_TRANSPORTER_2"/>
    <property type="match status" value="1"/>
</dbReference>
<keyword evidence="13" id="KW-1185">Reference proteome</keyword>
<feature type="transmembrane region" description="Helical" evidence="9">
    <location>
        <begin position="156"/>
        <end position="175"/>
    </location>
</feature>
<keyword evidence="5" id="KW-0547">Nucleotide-binding</keyword>
<dbReference type="InterPro" id="IPR003593">
    <property type="entry name" value="AAA+_ATPase"/>
</dbReference>
<feature type="domain" description="ABC transmembrane type-1" evidence="11">
    <location>
        <begin position="19"/>
        <end position="300"/>
    </location>
</feature>
<dbReference type="RefSeq" id="WP_133214133.1">
    <property type="nucleotide sequence ID" value="NZ_SMSE01000003.1"/>
</dbReference>
<name>A0A4R5LQQ1_9GAMM</name>
<comment type="caution">
    <text evidence="12">The sequence shown here is derived from an EMBL/GenBank/DDBJ whole genome shotgun (WGS) entry which is preliminary data.</text>
</comment>
<proteinExistence type="predicted"/>
<dbReference type="Proteomes" id="UP000295554">
    <property type="component" value="Unassembled WGS sequence"/>
</dbReference>
<evidence type="ECO:0000256" key="3">
    <source>
        <dbReference type="ARBA" id="ARBA00022475"/>
    </source>
</evidence>
<evidence type="ECO:0000256" key="1">
    <source>
        <dbReference type="ARBA" id="ARBA00004651"/>
    </source>
</evidence>
<feature type="domain" description="ABC transporter" evidence="10">
    <location>
        <begin position="333"/>
        <end position="565"/>
    </location>
</feature>
<dbReference type="GO" id="GO:0016887">
    <property type="term" value="F:ATP hydrolysis activity"/>
    <property type="evidence" value="ECO:0007669"/>
    <property type="project" value="InterPro"/>
</dbReference>
<dbReference type="SUPFAM" id="SSF52540">
    <property type="entry name" value="P-loop containing nucleoside triphosphate hydrolases"/>
    <property type="match status" value="1"/>
</dbReference>
<evidence type="ECO:0000313" key="13">
    <source>
        <dbReference type="Proteomes" id="UP000295554"/>
    </source>
</evidence>
<organism evidence="12 13">
    <name type="scientific">Seongchinamella unica</name>
    <dbReference type="NCBI Taxonomy" id="2547392"/>
    <lineage>
        <taxon>Bacteria</taxon>
        <taxon>Pseudomonadati</taxon>
        <taxon>Pseudomonadota</taxon>
        <taxon>Gammaproteobacteria</taxon>
        <taxon>Cellvibrionales</taxon>
        <taxon>Halieaceae</taxon>
        <taxon>Seongchinamella</taxon>
    </lineage>
</organism>
<dbReference type="SMART" id="SM00382">
    <property type="entry name" value="AAA"/>
    <property type="match status" value="1"/>
</dbReference>
<keyword evidence="2" id="KW-0813">Transport</keyword>
<dbReference type="InterPro" id="IPR017871">
    <property type="entry name" value="ABC_transporter-like_CS"/>
</dbReference>
<dbReference type="EMBL" id="SMSE01000003">
    <property type="protein sequence ID" value="TDG12902.1"/>
    <property type="molecule type" value="Genomic_DNA"/>
</dbReference>
<keyword evidence="7 9" id="KW-1133">Transmembrane helix</keyword>
<keyword evidence="3" id="KW-1003">Cell membrane</keyword>
<evidence type="ECO:0000256" key="4">
    <source>
        <dbReference type="ARBA" id="ARBA00022692"/>
    </source>
</evidence>
<dbReference type="OrthoDB" id="9806127at2"/>
<sequence length="566" mass="61896">MNLTPLLGIITPHRRVLYAILALMLASAGLNLLQPWLAGKLTEAVLGNTGAWNVQQLLLLWLPLLALRAIFEFGSRYRTGSAGEEMSAQLRLRVFQHLQALPLSYYQQRRKGEVLTLLGKDADIISHFVTSTLVSLLPLALTFIGALVMMLFIDPLIALLAALLLPLYYLAMKLLGRHIRPVSRAWVSAYSDLISFFEQHLSMKPAVKSFAREELEESRFMTHNQYFLSLARRQLLLEALLPPVIGLLAGLGLLLLLWLGSARIEAGQLSPANMVSLLLYAMLMSQPLRSLANVYGQVQQTLGAAERILQLLAEQPEPDDRGLAVLPPVRGDILFDQVYFRYPQGKPVLVNRNLHIRAGETVALVGPNGAGKSTIVFLLQRMADPDQGRILIDNIDIASVSLSSLRRQIGLVAQHTLLVNGSVADNIAWGCPGVDKSAIEAAARKAMADGFIAALPEAYDTLIGDQGIKLSGGQRQRISLARTLLLDPPILILDEATAMFDPEGEADLFEACRQLMADRTVIIITHRPAALALADRVLTIEPVTDNGHGGTFNARAGADQDLLQPL</sequence>
<evidence type="ECO:0000256" key="7">
    <source>
        <dbReference type="ARBA" id="ARBA00022989"/>
    </source>
</evidence>
<evidence type="ECO:0000259" key="10">
    <source>
        <dbReference type="PROSITE" id="PS50893"/>
    </source>
</evidence>
<dbReference type="PANTHER" id="PTHR43394">
    <property type="entry name" value="ATP-DEPENDENT PERMEASE MDL1, MITOCHONDRIAL"/>
    <property type="match status" value="1"/>
</dbReference>
<keyword evidence="6 12" id="KW-0067">ATP-binding</keyword>
<evidence type="ECO:0000256" key="2">
    <source>
        <dbReference type="ARBA" id="ARBA00022448"/>
    </source>
</evidence>
<evidence type="ECO:0000256" key="9">
    <source>
        <dbReference type="SAM" id="Phobius"/>
    </source>
</evidence>
<dbReference type="Pfam" id="PF00664">
    <property type="entry name" value="ABC_membrane"/>
    <property type="match status" value="1"/>
</dbReference>
<evidence type="ECO:0000256" key="8">
    <source>
        <dbReference type="ARBA" id="ARBA00023136"/>
    </source>
</evidence>
<dbReference type="SUPFAM" id="SSF90123">
    <property type="entry name" value="ABC transporter transmembrane region"/>
    <property type="match status" value="1"/>
</dbReference>
<dbReference type="Pfam" id="PF00005">
    <property type="entry name" value="ABC_tran"/>
    <property type="match status" value="1"/>
</dbReference>
<dbReference type="GO" id="GO:0005524">
    <property type="term" value="F:ATP binding"/>
    <property type="evidence" value="ECO:0007669"/>
    <property type="project" value="UniProtKB-KW"/>
</dbReference>
<reference evidence="12 13" key="1">
    <citation type="submission" date="2019-03" db="EMBL/GenBank/DDBJ databases">
        <title>Seongchinamella monodicae gen. nov., sp. nov., a novel member of the Gammaproteobacteria isolated from a tidal mudflat of beach.</title>
        <authorList>
            <person name="Yang H.G."/>
            <person name="Kang J.W."/>
            <person name="Lee S.D."/>
        </authorList>
    </citation>
    <scope>NUCLEOTIDE SEQUENCE [LARGE SCALE GENOMIC DNA]</scope>
    <source>
        <strain evidence="12 13">GH4-78</strain>
    </source>
</reference>
<dbReference type="PROSITE" id="PS00211">
    <property type="entry name" value="ABC_TRANSPORTER_1"/>
    <property type="match status" value="1"/>
</dbReference>
<comment type="subcellular location">
    <subcellularLocation>
        <location evidence="1">Cell membrane</location>
        <topology evidence="1">Multi-pass membrane protein</topology>
    </subcellularLocation>
</comment>
<dbReference type="InterPro" id="IPR027417">
    <property type="entry name" value="P-loop_NTPase"/>
</dbReference>